<feature type="transmembrane region" description="Helical" evidence="1">
    <location>
        <begin position="692"/>
        <end position="711"/>
    </location>
</feature>
<dbReference type="SUPFAM" id="SSF52317">
    <property type="entry name" value="Class I glutamine amidotransferase-like"/>
    <property type="match status" value="1"/>
</dbReference>
<dbReference type="SUPFAM" id="SSF53300">
    <property type="entry name" value="vWA-like"/>
    <property type="match status" value="1"/>
</dbReference>
<dbReference type="Proteomes" id="UP000594464">
    <property type="component" value="Chromosome"/>
</dbReference>
<dbReference type="PANTHER" id="PTHR37464:SF1">
    <property type="entry name" value="BLL2463 PROTEIN"/>
    <property type="match status" value="1"/>
</dbReference>
<dbReference type="PANTHER" id="PTHR37464">
    <property type="entry name" value="BLL2463 PROTEIN"/>
    <property type="match status" value="1"/>
</dbReference>
<dbReference type="InterPro" id="IPR011933">
    <property type="entry name" value="Double_TM_dom"/>
</dbReference>
<feature type="transmembrane region" description="Helical" evidence="1">
    <location>
        <begin position="6"/>
        <end position="26"/>
    </location>
</feature>
<keyword evidence="1" id="KW-0812">Transmembrane</keyword>
<feature type="transmembrane region" description="Helical" evidence="1">
    <location>
        <begin position="58"/>
        <end position="80"/>
    </location>
</feature>
<reference evidence="4" key="1">
    <citation type="submission" date="2020-02" db="EMBL/GenBank/DDBJ databases">
        <title>Genomic and physiological characterization of two novel Nitrospinaceae genera.</title>
        <authorList>
            <person name="Mueller A.J."/>
            <person name="Jung M.-Y."/>
            <person name="Strachan C.R."/>
            <person name="Herbold C.W."/>
            <person name="Kirkegaard R.H."/>
            <person name="Daims H."/>
        </authorList>
    </citation>
    <scope>NUCLEOTIDE SEQUENCE [LARGE SCALE GENOMIC DNA]</scope>
</reference>
<dbReference type="EMBL" id="CP048620">
    <property type="protein sequence ID" value="QPJ66522.1"/>
    <property type="molecule type" value="Genomic_DNA"/>
</dbReference>
<evidence type="ECO:0000256" key="1">
    <source>
        <dbReference type="SAM" id="Phobius"/>
    </source>
</evidence>
<dbReference type="InterPro" id="IPR029062">
    <property type="entry name" value="Class_I_gatase-like"/>
</dbReference>
<evidence type="ECO:0000313" key="4">
    <source>
        <dbReference type="Proteomes" id="UP000594464"/>
    </source>
</evidence>
<dbReference type="NCBIfam" id="TIGR02226">
    <property type="entry name" value="two_anch"/>
    <property type="match status" value="1"/>
</dbReference>
<dbReference type="Gene3D" id="3.40.50.880">
    <property type="match status" value="1"/>
</dbReference>
<dbReference type="InterPro" id="IPR024163">
    <property type="entry name" value="Aerotolerance_reg_N"/>
</dbReference>
<keyword evidence="1" id="KW-1133">Transmembrane helix</keyword>
<protein>
    <submittedName>
        <fullName evidence="3">VWA domain-containing protein</fullName>
    </submittedName>
</protein>
<dbReference type="AlphaFoldDB" id="A0A7T0C4S5"/>
<evidence type="ECO:0000313" key="3">
    <source>
        <dbReference type="EMBL" id="QPJ66522.1"/>
    </source>
</evidence>
<gene>
    <name evidence="3" type="ORF">G3M78_14385</name>
</gene>
<feature type="domain" description="VWFA" evidence="2">
    <location>
        <begin position="91"/>
        <end position="263"/>
    </location>
</feature>
<dbReference type="InterPro" id="IPR036465">
    <property type="entry name" value="vWFA_dom_sf"/>
</dbReference>
<accession>A0A7T0C4S5</accession>
<organism evidence="3 4">
    <name type="scientific">Candidatus Nitrohelix vancouverensis</name>
    <dbReference type="NCBI Taxonomy" id="2705534"/>
    <lineage>
        <taxon>Bacteria</taxon>
        <taxon>Pseudomonadati</taxon>
        <taxon>Nitrospinota/Tectimicrobiota group</taxon>
        <taxon>Nitrospinota</taxon>
        <taxon>Nitrospinia</taxon>
        <taxon>Nitrospinales</taxon>
        <taxon>Nitrospinaceae</taxon>
        <taxon>Candidatus Nitrohelix</taxon>
    </lineage>
</organism>
<dbReference type="InterPro" id="IPR002035">
    <property type="entry name" value="VWF_A"/>
</dbReference>
<dbReference type="CDD" id="cd00198">
    <property type="entry name" value="vWFA"/>
    <property type="match status" value="1"/>
</dbReference>
<dbReference type="Pfam" id="PF13519">
    <property type="entry name" value="VWA_2"/>
    <property type="match status" value="1"/>
</dbReference>
<dbReference type="Pfam" id="PF07584">
    <property type="entry name" value="BatA"/>
    <property type="match status" value="1"/>
</dbReference>
<sequence length="714" mass="78824">MELSFLSPLFLFGAIGASVPVLIHLLTRRQQKHIRFSAVYLLKRSQKRSIKRATPNRLFLLILRCMAVALFSMALAGPVFNPPSNAGAVSGGTVVFILDDSLSMRTQTAKESTLYREAVETLSTLIQNLSPDTQYGIVRASSPAKILQPLTVDKKARAVYLKGSSPSFLTTDIGGAISHALDLLKVASQGTRHIILLTDLSKNGWKEDSLQMEAADLSGTKITVLDFSSQAKAPNSVAATQATVSQQFLTNSRIIRVQTSASNFSTENALKGFPLTIWSDGQKQAEGVLDLPPRETSAKEMIFPNPDHSWIEGRIELGADSLPEDNRLFFAYQPDQTLNVLVVDGDPRTVQHQSEAFYVERALNPFSSSAAQIAPSVITLAELNRKNLFDYSVIFFCNVRELPYGYESQLEQFVLQGGAVIVSLGDQTHPKWFNQTMGNLFPVTLDQPLHSQSAQSAFQLSFEPGDHPVLNIFEGNALREMKKAGFNTIFKVTPRADRDFKTPMRFSGEHAAIVESEWGKGKTFLFTSSMDRDWNDFPIQPTFLPWLQRWVKYAAHGLGSVNQQNLFVGQALSDWKAELKGKNIWIQSPSGKVTALPTGEKAPVYEETSEPGLYHIYTAGRENEATPSAQDNQLPPFAELSGMFAVNIDPQESDPQKISHEDLSLFLEGLEVSVVDAQDFKATAPTEQGVPLTSPFLIAVAAVFFVEGFLLRRE</sequence>
<dbReference type="Gene3D" id="3.40.50.410">
    <property type="entry name" value="von Willebrand factor, type A domain"/>
    <property type="match status" value="1"/>
</dbReference>
<evidence type="ECO:0000259" key="2">
    <source>
        <dbReference type="SMART" id="SM00327"/>
    </source>
</evidence>
<keyword evidence="1" id="KW-0472">Membrane</keyword>
<dbReference type="SMART" id="SM00327">
    <property type="entry name" value="VWA"/>
    <property type="match status" value="1"/>
</dbReference>
<dbReference type="KEGG" id="nva:G3M78_14385"/>
<name>A0A7T0C4S5_9BACT</name>
<proteinExistence type="predicted"/>